<name>A0ACD5AR85_9ACTN</name>
<keyword evidence="2" id="KW-1185">Reference proteome</keyword>
<dbReference type="EMBL" id="CP146023">
    <property type="protein sequence ID" value="WWQ69543.1"/>
    <property type="molecule type" value="Genomic_DNA"/>
</dbReference>
<dbReference type="Proteomes" id="UP001432251">
    <property type="component" value="Plasmid p1"/>
</dbReference>
<sequence length="156" mass="17227">MSGSSPGVQVNPRAPQGRSRLALDIERVLNVRARQTIRAEFRFDPRSPLTVRVELGIEGGRSVVWRIGRDLLRQGLYSMSGLGDVQIWPTGAAGRRTARLQLVSGDMAALFDLPVPPLADFLEHTYELVPVGRELAGMDWDVAVTDLLDRPRIPSD</sequence>
<protein>
    <submittedName>
        <fullName evidence="1">SsgA family sporulation/cell division regulator</fullName>
    </submittedName>
</protein>
<keyword evidence="1" id="KW-0614">Plasmid</keyword>
<organism evidence="1 2">
    <name type="scientific">Streptomyces citrinus</name>
    <dbReference type="NCBI Taxonomy" id="3118173"/>
    <lineage>
        <taxon>Bacteria</taxon>
        <taxon>Bacillati</taxon>
        <taxon>Actinomycetota</taxon>
        <taxon>Actinomycetes</taxon>
        <taxon>Kitasatosporales</taxon>
        <taxon>Streptomycetaceae</taxon>
        <taxon>Streptomyces</taxon>
    </lineage>
</organism>
<gene>
    <name evidence="1" type="ORF">V2W30_40970</name>
</gene>
<geneLocation type="plasmid" evidence="1 2">
    <name>p1</name>
</geneLocation>
<evidence type="ECO:0000313" key="1">
    <source>
        <dbReference type="EMBL" id="WWQ69543.1"/>
    </source>
</evidence>
<accession>A0ACD5AR85</accession>
<proteinExistence type="predicted"/>
<evidence type="ECO:0000313" key="2">
    <source>
        <dbReference type="Proteomes" id="UP001432251"/>
    </source>
</evidence>
<reference evidence="1" key="1">
    <citation type="journal article" date="2025" name="Int. J. Syst. Evol. Microbiol.">
        <title>Streptomyces citrinus sp. nov., with yellow diffusible pigment.</title>
        <authorList>
            <person name="He Y."/>
            <person name="Yang E."/>
            <person name="Xu J."/>
            <person name="Sun Y."/>
            <person name="Sun L."/>
        </authorList>
    </citation>
    <scope>NUCLEOTIDE SEQUENCE</scope>
    <source>
        <strain evidence="1">Q6</strain>
    </source>
</reference>